<keyword evidence="4 8" id="KW-0479">Metal-binding</keyword>
<name>A0AA91ST58_9MYCO</name>
<dbReference type="Proteomes" id="UP000193577">
    <property type="component" value="Unassembled WGS sequence"/>
</dbReference>
<gene>
    <name evidence="9" type="ORF">B8W67_03250</name>
</gene>
<keyword evidence="7 8" id="KW-0503">Monooxygenase</keyword>
<dbReference type="InterPro" id="IPR002397">
    <property type="entry name" value="Cyt_P450_B"/>
</dbReference>
<dbReference type="PROSITE" id="PS00086">
    <property type="entry name" value="CYTOCHROME_P450"/>
    <property type="match status" value="1"/>
</dbReference>
<dbReference type="PRINTS" id="PR00385">
    <property type="entry name" value="P450"/>
</dbReference>
<dbReference type="InterPro" id="IPR036396">
    <property type="entry name" value="Cyt_P450_sf"/>
</dbReference>
<dbReference type="InterPro" id="IPR017972">
    <property type="entry name" value="Cyt_P450_CS"/>
</dbReference>
<evidence type="ECO:0000256" key="5">
    <source>
        <dbReference type="ARBA" id="ARBA00023002"/>
    </source>
</evidence>
<evidence type="ECO:0000256" key="2">
    <source>
        <dbReference type="ARBA" id="ARBA00010617"/>
    </source>
</evidence>
<keyword evidence="6 8" id="KW-0408">Iron</keyword>
<proteinExistence type="inferred from homology"/>
<comment type="cofactor">
    <cofactor evidence="1">
        <name>heme</name>
        <dbReference type="ChEBI" id="CHEBI:30413"/>
    </cofactor>
</comment>
<dbReference type="InterPro" id="IPR001128">
    <property type="entry name" value="Cyt_P450"/>
</dbReference>
<sequence>MLRPTPRTVAAVAGRTVTELGGSLVTGTYRDLRRPRVRRAPKFVARTDFDPTEPASIANPHPDFVRIRHERVVVNEALDVWMLGRYADVHAAARDNATFSSASGIMLRSTPASAMLVTDPPDHDRLRKVTQAMFSKKSVAALTEEIRALAVEGVGRLCRGDVVDMVPALTIPLPVNVIAHLLGIPRGQWSQFRAVSDEFAEIFAPRSVREILGLVRSGLPAYLGYRAFVADEIRTRRHRAGLTVLDRLAGAVDAGEISDAEAFFYAVLILVAGNETTTNLMGMLLMRLAEDPQLLAELRTDRSLLPAAVEETARWGSPVQWVARTATGDAPIGDVVIPRGSRVVLFYSSANRDPQRFPDPDRFDIHRKTSGHVAFGHGIHFCLGAHLARLEVITAIDQLLDEVETLELAGPVRWGTTPSLQGPASLPMRARRAA</sequence>
<organism evidence="9 10">
    <name type="scientific">Mycolicibacillus koreensis</name>
    <dbReference type="NCBI Taxonomy" id="1069220"/>
    <lineage>
        <taxon>Bacteria</taxon>
        <taxon>Bacillati</taxon>
        <taxon>Actinomycetota</taxon>
        <taxon>Actinomycetes</taxon>
        <taxon>Mycobacteriales</taxon>
        <taxon>Mycobacteriaceae</taxon>
        <taxon>Mycolicibacillus</taxon>
    </lineage>
</organism>
<keyword evidence="5 8" id="KW-0560">Oxidoreductase</keyword>
<comment type="similarity">
    <text evidence="2 8">Belongs to the cytochrome P450 family.</text>
</comment>
<dbReference type="GO" id="GO:0036199">
    <property type="term" value="F:cholest-4-en-3-one 26-monooxygenase activity"/>
    <property type="evidence" value="ECO:0007669"/>
    <property type="project" value="TreeGrafter"/>
</dbReference>
<evidence type="ECO:0000256" key="6">
    <source>
        <dbReference type="ARBA" id="ARBA00023004"/>
    </source>
</evidence>
<evidence type="ECO:0000313" key="10">
    <source>
        <dbReference type="Proteomes" id="UP000193577"/>
    </source>
</evidence>
<accession>A0AA91ST58</accession>
<evidence type="ECO:0000256" key="1">
    <source>
        <dbReference type="ARBA" id="ARBA00001971"/>
    </source>
</evidence>
<dbReference type="AlphaFoldDB" id="A0AA91ST58"/>
<dbReference type="Gene3D" id="1.10.630.10">
    <property type="entry name" value="Cytochrome P450"/>
    <property type="match status" value="1"/>
</dbReference>
<evidence type="ECO:0000256" key="7">
    <source>
        <dbReference type="ARBA" id="ARBA00023033"/>
    </source>
</evidence>
<reference evidence="9 10" key="1">
    <citation type="submission" date="2017-04" db="EMBL/GenBank/DDBJ databases">
        <title>The new phylogeny of genus Mycobacterium.</title>
        <authorList>
            <person name="Tortoli E."/>
            <person name="Trovato A."/>
            <person name="Cirillo D.M."/>
        </authorList>
    </citation>
    <scope>NUCLEOTIDE SEQUENCE [LARGE SCALE GENOMIC DNA]</scope>
    <source>
        <strain evidence="9 10">KCTC 19819</strain>
    </source>
</reference>
<protein>
    <recommendedName>
        <fullName evidence="11">Cytochrome P450</fullName>
    </recommendedName>
</protein>
<dbReference type="PANTHER" id="PTHR46696:SF4">
    <property type="entry name" value="BIOTIN BIOSYNTHESIS CYTOCHROME P450"/>
    <property type="match status" value="1"/>
</dbReference>
<dbReference type="GO" id="GO:0020037">
    <property type="term" value="F:heme binding"/>
    <property type="evidence" value="ECO:0007669"/>
    <property type="project" value="InterPro"/>
</dbReference>
<dbReference type="PRINTS" id="PR00359">
    <property type="entry name" value="BP450"/>
</dbReference>
<keyword evidence="10" id="KW-1185">Reference proteome</keyword>
<evidence type="ECO:0000256" key="4">
    <source>
        <dbReference type="ARBA" id="ARBA00022723"/>
    </source>
</evidence>
<evidence type="ECO:0000313" key="9">
    <source>
        <dbReference type="EMBL" id="OSC35453.1"/>
    </source>
</evidence>
<dbReference type="FunFam" id="1.10.630.10:FF:000018">
    <property type="entry name" value="Cytochrome P450 monooxygenase"/>
    <property type="match status" value="1"/>
</dbReference>
<dbReference type="PANTHER" id="PTHR46696">
    <property type="entry name" value="P450, PUTATIVE (EUROFUNG)-RELATED"/>
    <property type="match status" value="1"/>
</dbReference>
<keyword evidence="3 8" id="KW-0349">Heme</keyword>
<comment type="caution">
    <text evidence="9">The sequence shown here is derived from an EMBL/GenBank/DDBJ whole genome shotgun (WGS) entry which is preliminary data.</text>
</comment>
<dbReference type="GO" id="GO:0006707">
    <property type="term" value="P:cholesterol catabolic process"/>
    <property type="evidence" value="ECO:0007669"/>
    <property type="project" value="TreeGrafter"/>
</dbReference>
<dbReference type="GO" id="GO:0005506">
    <property type="term" value="F:iron ion binding"/>
    <property type="evidence" value="ECO:0007669"/>
    <property type="project" value="InterPro"/>
</dbReference>
<dbReference type="EMBL" id="NCXO01000004">
    <property type="protein sequence ID" value="OSC35453.1"/>
    <property type="molecule type" value="Genomic_DNA"/>
</dbReference>
<evidence type="ECO:0000256" key="3">
    <source>
        <dbReference type="ARBA" id="ARBA00022617"/>
    </source>
</evidence>
<evidence type="ECO:0000256" key="8">
    <source>
        <dbReference type="RuleBase" id="RU000461"/>
    </source>
</evidence>
<dbReference type="SUPFAM" id="SSF48264">
    <property type="entry name" value="Cytochrome P450"/>
    <property type="match status" value="1"/>
</dbReference>
<dbReference type="Pfam" id="PF00067">
    <property type="entry name" value="p450"/>
    <property type="match status" value="1"/>
</dbReference>
<evidence type="ECO:0008006" key="11">
    <source>
        <dbReference type="Google" id="ProtNLM"/>
    </source>
</evidence>
<dbReference type="GO" id="GO:0008395">
    <property type="term" value="F:steroid hydroxylase activity"/>
    <property type="evidence" value="ECO:0007669"/>
    <property type="project" value="TreeGrafter"/>
</dbReference>